<dbReference type="Proteomes" id="UP000678393">
    <property type="component" value="Unassembled WGS sequence"/>
</dbReference>
<organism evidence="1 2">
    <name type="scientific">Candidula unifasciata</name>
    <dbReference type="NCBI Taxonomy" id="100452"/>
    <lineage>
        <taxon>Eukaryota</taxon>
        <taxon>Metazoa</taxon>
        <taxon>Spiralia</taxon>
        <taxon>Lophotrochozoa</taxon>
        <taxon>Mollusca</taxon>
        <taxon>Gastropoda</taxon>
        <taxon>Heterobranchia</taxon>
        <taxon>Euthyneura</taxon>
        <taxon>Panpulmonata</taxon>
        <taxon>Eupulmonata</taxon>
        <taxon>Stylommatophora</taxon>
        <taxon>Helicina</taxon>
        <taxon>Helicoidea</taxon>
        <taxon>Geomitridae</taxon>
        <taxon>Candidula</taxon>
    </lineage>
</organism>
<protein>
    <submittedName>
        <fullName evidence="1">Uncharacterized protein</fullName>
    </submittedName>
</protein>
<accession>A0A8S3YRP6</accession>
<keyword evidence="2" id="KW-1185">Reference proteome</keyword>
<feature type="non-terminal residue" evidence="1">
    <location>
        <position position="1"/>
    </location>
</feature>
<dbReference type="EMBL" id="CAJHNH020000731">
    <property type="protein sequence ID" value="CAG5119533.1"/>
    <property type="molecule type" value="Genomic_DNA"/>
</dbReference>
<dbReference type="AlphaFoldDB" id="A0A8S3YRP6"/>
<proteinExistence type="predicted"/>
<name>A0A8S3YRP6_9EUPU</name>
<comment type="caution">
    <text evidence="1">The sequence shown here is derived from an EMBL/GenBank/DDBJ whole genome shotgun (WGS) entry which is preliminary data.</text>
</comment>
<gene>
    <name evidence="1" type="ORF">CUNI_LOCUS5091</name>
</gene>
<sequence>MKLASSSQQNTYNAVSSVITPSSSLSSSQSSALMSASWLSSMSSSSAFDDLSHSFSLGSRYSQEKEDMGSCALTEL</sequence>
<evidence type="ECO:0000313" key="1">
    <source>
        <dbReference type="EMBL" id="CAG5119533.1"/>
    </source>
</evidence>
<evidence type="ECO:0000313" key="2">
    <source>
        <dbReference type="Proteomes" id="UP000678393"/>
    </source>
</evidence>
<reference evidence="1" key="1">
    <citation type="submission" date="2021-04" db="EMBL/GenBank/DDBJ databases">
        <authorList>
            <consortium name="Molecular Ecology Group"/>
        </authorList>
    </citation>
    <scope>NUCLEOTIDE SEQUENCE</scope>
</reference>